<dbReference type="EMBL" id="CP016796">
    <property type="protein sequence ID" value="API87782.1"/>
    <property type="molecule type" value="Genomic_DNA"/>
</dbReference>
<accession>A0A1L4BVB0</accession>
<sequence length="118" mass="13502">MSKLNLLKTRVVTEVIYGNGSVEEQKSKNHLYALTNISTNKKYQNIKSQNIVIRNSGEIIAKLDDKYLGRGSIVLTPYVKSRAKVEDPYIIWDCLIITDRNIPQFLMPDNCIIKTTKN</sequence>
<keyword evidence="2" id="KW-1185">Reference proteome</keyword>
<proteinExistence type="predicted"/>
<organism evidence="1 2">
    <name type="scientific">Francisella uliginis</name>
    <dbReference type="NCBI Taxonomy" id="573570"/>
    <lineage>
        <taxon>Bacteria</taxon>
        <taxon>Pseudomonadati</taxon>
        <taxon>Pseudomonadota</taxon>
        <taxon>Gammaproteobacteria</taxon>
        <taxon>Thiotrichales</taxon>
        <taxon>Francisellaceae</taxon>
        <taxon>Francisella</taxon>
    </lineage>
</organism>
<dbReference type="KEGG" id="frx:F7310_05795"/>
<reference evidence="1 2" key="1">
    <citation type="journal article" date="2016" name="Appl. Environ. Microbiol.">
        <title>Whole genome relationships among Francisella bacteria of diverse origin define new species and provide specific regions for detection.</title>
        <authorList>
            <person name="Challacombe J.F."/>
            <person name="Petersen J.M."/>
            <person name="Gallegos-Graves V."/>
            <person name="Hodge D."/>
            <person name="Pillai S."/>
            <person name="Kuske C.R."/>
        </authorList>
    </citation>
    <scope>NUCLEOTIDE SEQUENCE [LARGE SCALE GENOMIC DNA]</scope>
    <source>
        <strain evidence="2">TX07-7310</strain>
    </source>
</reference>
<evidence type="ECO:0000313" key="1">
    <source>
        <dbReference type="EMBL" id="API87782.1"/>
    </source>
</evidence>
<evidence type="ECO:0000313" key="2">
    <source>
        <dbReference type="Proteomes" id="UP000184222"/>
    </source>
</evidence>
<dbReference type="AlphaFoldDB" id="A0A1L4BVB0"/>
<dbReference type="Proteomes" id="UP000184222">
    <property type="component" value="Chromosome"/>
</dbReference>
<protein>
    <submittedName>
        <fullName evidence="1">Transposase</fullName>
    </submittedName>
</protein>
<name>A0A1L4BVB0_9GAMM</name>
<gene>
    <name evidence="1" type="ORF">F7310_05795</name>
</gene>